<name>B2VS71_PYRTR</name>
<evidence type="ECO:0000256" key="1">
    <source>
        <dbReference type="SAM" id="MobiDB-lite"/>
    </source>
</evidence>
<feature type="region of interest" description="Disordered" evidence="1">
    <location>
        <begin position="20"/>
        <end position="87"/>
    </location>
</feature>
<dbReference type="HOGENOM" id="CLU_1134066_0_0_1"/>
<evidence type="ECO:0000313" key="2">
    <source>
        <dbReference type="EMBL" id="EDU41135.1"/>
    </source>
</evidence>
<gene>
    <name evidence="2" type="ORF">PTRG_01697</name>
</gene>
<dbReference type="InParanoid" id="B2VS71"/>
<protein>
    <submittedName>
        <fullName evidence="2">Uncharacterized protein</fullName>
    </submittedName>
</protein>
<dbReference type="AlphaFoldDB" id="B2VS71"/>
<accession>B2VS71</accession>
<dbReference type="Proteomes" id="UP000001471">
    <property type="component" value="Unassembled WGS sequence"/>
</dbReference>
<proteinExistence type="predicted"/>
<feature type="compositionally biased region" description="Basic and acidic residues" evidence="1">
    <location>
        <begin position="22"/>
        <end position="52"/>
    </location>
</feature>
<feature type="compositionally biased region" description="Polar residues" evidence="1">
    <location>
        <begin position="70"/>
        <end position="84"/>
    </location>
</feature>
<evidence type="ECO:0000313" key="3">
    <source>
        <dbReference type="Proteomes" id="UP000001471"/>
    </source>
</evidence>
<dbReference type="OrthoDB" id="3780845at2759"/>
<reference evidence="3" key="1">
    <citation type="journal article" date="2013" name="G3 (Bethesda)">
        <title>Comparative genomics of a plant-pathogenic fungus, Pyrenophora tritici-repentis, reveals transduplication and the impact of repeat elements on pathogenicity and population divergence.</title>
        <authorList>
            <person name="Manning V.A."/>
            <person name="Pandelova I."/>
            <person name="Dhillon B."/>
            <person name="Wilhelm L.J."/>
            <person name="Goodwin S.B."/>
            <person name="Berlin A.M."/>
            <person name="Figueroa M."/>
            <person name="Freitag M."/>
            <person name="Hane J.K."/>
            <person name="Henrissat B."/>
            <person name="Holman W.H."/>
            <person name="Kodira C.D."/>
            <person name="Martin J."/>
            <person name="Oliver R.P."/>
            <person name="Robbertse B."/>
            <person name="Schackwitz W."/>
            <person name="Schwartz D.C."/>
            <person name="Spatafora J.W."/>
            <person name="Turgeon B.G."/>
            <person name="Yandava C."/>
            <person name="Young S."/>
            <person name="Zhou S."/>
            <person name="Zeng Q."/>
            <person name="Grigoriev I.V."/>
            <person name="Ma L.-J."/>
            <person name="Ciuffetti L.M."/>
        </authorList>
    </citation>
    <scope>NUCLEOTIDE SEQUENCE [LARGE SCALE GENOMIC DNA]</scope>
    <source>
        <strain evidence="3">Pt-1C-BFP</strain>
    </source>
</reference>
<sequence>MPLHANATASRHVTHFTFLESQQRKPESLKKSRVHYLETEGKRTQLHNKEHQLGSGVTKQPGQKREKSKNPSATGTQALGTGQSPFKGHWHQSRHRIVCPEKSAQILTRGSILWQLSWPLAAAGRWPLPVGAGRDSPRPYAIQLRSRRSLTSIGIRNHRDALAVYFRWIRQRYYIAQTNTEHELVLPAAESVAATCDVADGHDSHDPAATVGIQFDTERINVELLGISVSPDDDVPYPNELDLLG</sequence>
<dbReference type="EMBL" id="DS231615">
    <property type="protein sequence ID" value="EDU41135.1"/>
    <property type="molecule type" value="Genomic_DNA"/>
</dbReference>
<organism evidence="2 3">
    <name type="scientific">Pyrenophora tritici-repentis (strain Pt-1C-BFP)</name>
    <name type="common">Wheat tan spot fungus</name>
    <name type="synonym">Drechslera tritici-repentis</name>
    <dbReference type="NCBI Taxonomy" id="426418"/>
    <lineage>
        <taxon>Eukaryota</taxon>
        <taxon>Fungi</taxon>
        <taxon>Dikarya</taxon>
        <taxon>Ascomycota</taxon>
        <taxon>Pezizomycotina</taxon>
        <taxon>Dothideomycetes</taxon>
        <taxon>Pleosporomycetidae</taxon>
        <taxon>Pleosporales</taxon>
        <taxon>Pleosporineae</taxon>
        <taxon>Pleosporaceae</taxon>
        <taxon>Pyrenophora</taxon>
    </lineage>
</organism>